<organism evidence="3 4">
    <name type="scientific">Plasticicumulans lactativorans</name>
    <dbReference type="NCBI Taxonomy" id="1133106"/>
    <lineage>
        <taxon>Bacteria</taxon>
        <taxon>Pseudomonadati</taxon>
        <taxon>Pseudomonadota</taxon>
        <taxon>Gammaproteobacteria</taxon>
        <taxon>Candidatus Competibacteraceae</taxon>
        <taxon>Plasticicumulans</taxon>
    </lineage>
</organism>
<gene>
    <name evidence="3" type="ORF">EV699_107154</name>
</gene>
<dbReference type="Pfam" id="PF12872">
    <property type="entry name" value="OST-HTH"/>
    <property type="match status" value="1"/>
</dbReference>
<dbReference type="AlphaFoldDB" id="A0A4R2L3K6"/>
<dbReference type="InterPro" id="IPR041966">
    <property type="entry name" value="LOTUS-like"/>
</dbReference>
<dbReference type="InterPro" id="IPR025605">
    <property type="entry name" value="OST-HTH/LOTUS_dom"/>
</dbReference>
<keyword evidence="4" id="KW-1185">Reference proteome</keyword>
<dbReference type="EMBL" id="SLWY01000007">
    <property type="protein sequence ID" value="TCO81760.1"/>
    <property type="molecule type" value="Genomic_DNA"/>
</dbReference>
<dbReference type="OrthoDB" id="571278at2"/>
<sequence length="317" mass="35827">MTTENAEFEPDCQPTIDEVYRRVGRNLLLYQGIEHLQKDLVSNARLEGTSTTLRTNRQRRSESVGKLTMGQVVGKFSEDVLTDACPIPAPAQVDEAFFMSRFTIATDDDDVRKRLDAEMRDVLQARNELVHHFLQRHDQLSEDGIRTALAWLDAQYRRAFPVWEWLHSMGRSMCELKKRYVDFLASPAGEAWFELECLRGSRLVALLRDCAVRAARKDGWTDLATAGHYIRHTDPEELENLTERYGHRTLKKLLLATGLFDVADEPMPKGGTRTIYRVRHEAAPCGDGVLLELITDGQCGQEGVPTPPGSDGEASIR</sequence>
<dbReference type="Proteomes" id="UP000295765">
    <property type="component" value="Unassembled WGS sequence"/>
</dbReference>
<dbReference type="Gene3D" id="3.30.420.610">
    <property type="entry name" value="LOTUS domain-like"/>
    <property type="match status" value="1"/>
</dbReference>
<evidence type="ECO:0000313" key="4">
    <source>
        <dbReference type="Proteomes" id="UP000295765"/>
    </source>
</evidence>
<dbReference type="RefSeq" id="WP_132540984.1">
    <property type="nucleotide sequence ID" value="NZ_SLWY01000007.1"/>
</dbReference>
<evidence type="ECO:0000256" key="1">
    <source>
        <dbReference type="SAM" id="MobiDB-lite"/>
    </source>
</evidence>
<comment type="caution">
    <text evidence="3">The sequence shown here is derived from an EMBL/GenBank/DDBJ whole genome shotgun (WGS) entry which is preliminary data.</text>
</comment>
<name>A0A4R2L3K6_9GAMM</name>
<protein>
    <submittedName>
        <fullName evidence="3">OST-HTH/LOTUS domain-containing protein</fullName>
    </submittedName>
</protein>
<evidence type="ECO:0000313" key="3">
    <source>
        <dbReference type="EMBL" id="TCO81760.1"/>
    </source>
</evidence>
<dbReference type="CDD" id="cd10146">
    <property type="entry name" value="LabA_like_C"/>
    <property type="match status" value="1"/>
</dbReference>
<reference evidence="3 4" key="1">
    <citation type="submission" date="2019-03" db="EMBL/GenBank/DDBJ databases">
        <title>Genomic Encyclopedia of Type Strains, Phase IV (KMG-IV): sequencing the most valuable type-strain genomes for metagenomic binning, comparative biology and taxonomic classification.</title>
        <authorList>
            <person name="Goeker M."/>
        </authorList>
    </citation>
    <scope>NUCLEOTIDE SEQUENCE [LARGE SCALE GENOMIC DNA]</scope>
    <source>
        <strain evidence="3 4">DSM 25287</strain>
    </source>
</reference>
<proteinExistence type="predicted"/>
<feature type="region of interest" description="Disordered" evidence="1">
    <location>
        <begin position="298"/>
        <end position="317"/>
    </location>
</feature>
<accession>A0A4R2L3K6</accession>
<feature type="domain" description="HTH OST-type" evidence="2">
    <location>
        <begin position="202"/>
        <end position="265"/>
    </location>
</feature>
<evidence type="ECO:0000259" key="2">
    <source>
        <dbReference type="Pfam" id="PF12872"/>
    </source>
</evidence>